<evidence type="ECO:0000256" key="1">
    <source>
        <dbReference type="RuleBase" id="RU410713"/>
    </source>
</evidence>
<dbReference type="EMBL" id="OX459120">
    <property type="protein sequence ID" value="CAI9098945.1"/>
    <property type="molecule type" value="Genomic_DNA"/>
</dbReference>
<dbReference type="Proteomes" id="UP001161247">
    <property type="component" value="Chromosome 3"/>
</dbReference>
<dbReference type="Gene3D" id="1.10.238.200">
    <property type="entry name" value="Cullin, PONY binding domain"/>
    <property type="match status" value="1"/>
</dbReference>
<dbReference type="InterPro" id="IPR005176">
    <property type="entry name" value="PONY_dom"/>
</dbReference>
<protein>
    <recommendedName>
        <fullName evidence="1">Defective in cullin neddylation protein</fullName>
    </recommendedName>
</protein>
<evidence type="ECO:0000313" key="4">
    <source>
        <dbReference type="Proteomes" id="UP001161247"/>
    </source>
</evidence>
<dbReference type="PROSITE" id="PS51229">
    <property type="entry name" value="DCUN1"/>
    <property type="match status" value="1"/>
</dbReference>
<dbReference type="AlphaFoldDB" id="A0AAV1CU87"/>
<accession>A0AAV1CU87</accession>
<dbReference type="PANTHER" id="PTHR12281">
    <property type="entry name" value="RP42 RELATED"/>
    <property type="match status" value="1"/>
</dbReference>
<comment type="function">
    <text evidence="1">Neddylation of cullins play an essential role in the regulation of SCF-type complexes activity.</text>
</comment>
<dbReference type="Pfam" id="PF03556">
    <property type="entry name" value="Cullin_binding"/>
    <property type="match status" value="1"/>
</dbReference>
<sequence length="232" mass="26721">MSRTPAKRKSESRSSSSVAKSARIDKCSAASRKSTTKLSLHIKDLFDSYVNKSIGMIDPEGIEALCKDLKVDHTDARILMLAWKLKAEKQGYFTESEWQQGLAALKVDNITKLRKALPGLETEVSKPENFDDFYRFAFNYCLTEDKQKNVDVDSACVLLDLVLKSKYPSQVKHMKLYLQNQRDYKVINKDQWINILRFCQEISFPDLANYDSAQAWPLILDNFVDWMKETQS</sequence>
<dbReference type="GO" id="GO:0097602">
    <property type="term" value="F:cullin family protein binding"/>
    <property type="evidence" value="ECO:0007669"/>
    <property type="project" value="TreeGrafter"/>
</dbReference>
<dbReference type="GO" id="GO:0000151">
    <property type="term" value="C:ubiquitin ligase complex"/>
    <property type="evidence" value="ECO:0007669"/>
    <property type="project" value="TreeGrafter"/>
</dbReference>
<dbReference type="GO" id="GO:0031624">
    <property type="term" value="F:ubiquitin conjugating enzyme binding"/>
    <property type="evidence" value="ECO:0007669"/>
    <property type="project" value="TreeGrafter"/>
</dbReference>
<reference evidence="3" key="1">
    <citation type="submission" date="2023-03" db="EMBL/GenBank/DDBJ databases">
        <authorList>
            <person name="Julca I."/>
        </authorList>
    </citation>
    <scope>NUCLEOTIDE SEQUENCE</scope>
</reference>
<dbReference type="GO" id="GO:0032182">
    <property type="term" value="F:ubiquitin-like protein binding"/>
    <property type="evidence" value="ECO:0007669"/>
    <property type="project" value="TreeGrafter"/>
</dbReference>
<organism evidence="3 4">
    <name type="scientific">Oldenlandia corymbosa var. corymbosa</name>
    <dbReference type="NCBI Taxonomy" id="529605"/>
    <lineage>
        <taxon>Eukaryota</taxon>
        <taxon>Viridiplantae</taxon>
        <taxon>Streptophyta</taxon>
        <taxon>Embryophyta</taxon>
        <taxon>Tracheophyta</taxon>
        <taxon>Spermatophyta</taxon>
        <taxon>Magnoliopsida</taxon>
        <taxon>eudicotyledons</taxon>
        <taxon>Gunneridae</taxon>
        <taxon>Pentapetalae</taxon>
        <taxon>asterids</taxon>
        <taxon>lamiids</taxon>
        <taxon>Gentianales</taxon>
        <taxon>Rubiaceae</taxon>
        <taxon>Rubioideae</taxon>
        <taxon>Spermacoceae</taxon>
        <taxon>Hedyotis-Oldenlandia complex</taxon>
        <taxon>Oldenlandia</taxon>
    </lineage>
</organism>
<keyword evidence="4" id="KW-1185">Reference proteome</keyword>
<proteinExistence type="predicted"/>
<evidence type="ECO:0000313" key="3">
    <source>
        <dbReference type="EMBL" id="CAI9098945.1"/>
    </source>
</evidence>
<name>A0AAV1CU87_OLDCO</name>
<dbReference type="InterPro" id="IPR014764">
    <property type="entry name" value="DCN-prot"/>
</dbReference>
<dbReference type="PANTHER" id="PTHR12281:SF25">
    <property type="entry name" value="DEFECTIVE IN CULLIN NEDDYLATION PROTEIN"/>
    <property type="match status" value="1"/>
</dbReference>
<evidence type="ECO:0000259" key="2">
    <source>
        <dbReference type="PROSITE" id="PS51229"/>
    </source>
</evidence>
<dbReference type="InterPro" id="IPR042460">
    <property type="entry name" value="DCN1-like_PONY"/>
</dbReference>
<dbReference type="GO" id="GO:0045116">
    <property type="term" value="P:protein neddylation"/>
    <property type="evidence" value="ECO:0007669"/>
    <property type="project" value="TreeGrafter"/>
</dbReference>
<feature type="domain" description="DCUN1" evidence="2">
    <location>
        <begin position="37"/>
        <end position="228"/>
    </location>
</feature>
<dbReference type="Gene3D" id="1.10.238.10">
    <property type="entry name" value="EF-hand"/>
    <property type="match status" value="1"/>
</dbReference>
<gene>
    <name evidence="3" type="ORF">OLC1_LOCUS9052</name>
</gene>